<keyword evidence="7 9" id="KW-0368">Histidine biosynthesis</keyword>
<dbReference type="Gene3D" id="3.20.20.70">
    <property type="entry name" value="Aldolase class I"/>
    <property type="match status" value="1"/>
</dbReference>
<keyword evidence="5 9" id="KW-0963">Cytoplasm</keyword>
<evidence type="ECO:0000256" key="8">
    <source>
        <dbReference type="ARBA" id="ARBA00023235"/>
    </source>
</evidence>
<keyword evidence="14" id="KW-1185">Reference proteome</keyword>
<evidence type="ECO:0000313" key="15">
    <source>
        <dbReference type="Proteomes" id="UP001168478"/>
    </source>
</evidence>
<dbReference type="SUPFAM" id="SSF51366">
    <property type="entry name" value="Ribulose-phoshate binding barrel"/>
    <property type="match status" value="1"/>
</dbReference>
<comment type="similarity">
    <text evidence="4 9 10">Belongs to the HisA/HisF family.</text>
</comment>
<dbReference type="InterPro" id="IPR013785">
    <property type="entry name" value="Aldolase_TIM"/>
</dbReference>
<name>A0AAW7JLY9_9BACT</name>
<comment type="pathway">
    <text evidence="3 9 11">Amino-acid biosynthesis; L-histidine biosynthesis; L-histidine from 5-phospho-alpha-D-ribose 1-diphosphate: step 4/9.</text>
</comment>
<dbReference type="InterPro" id="IPR023016">
    <property type="entry name" value="HisA/PriA"/>
</dbReference>
<dbReference type="EMBL" id="JAUEIE010000007">
    <property type="protein sequence ID" value="MDN0023008.1"/>
    <property type="molecule type" value="Genomic_DNA"/>
</dbReference>
<dbReference type="FunFam" id="3.20.20.70:FF:000009">
    <property type="entry name" value="1-(5-phosphoribosyl)-5-[(5-phosphoribosylamino)methylideneamino] imidazole-4-carboxamide isomerase"/>
    <property type="match status" value="1"/>
</dbReference>
<dbReference type="InterPro" id="IPR006063">
    <property type="entry name" value="HisA_bact_arch"/>
</dbReference>
<comment type="catalytic activity">
    <reaction evidence="1 9 11">
        <text>1-(5-phospho-beta-D-ribosyl)-5-[(5-phospho-beta-D-ribosylamino)methylideneamino]imidazole-4-carboxamide = 5-[(5-phospho-1-deoxy-D-ribulos-1-ylimino)methylamino]-1-(5-phospho-beta-D-ribosyl)imidazole-4-carboxamide</text>
        <dbReference type="Rhea" id="RHEA:15469"/>
        <dbReference type="ChEBI" id="CHEBI:58435"/>
        <dbReference type="ChEBI" id="CHEBI:58525"/>
        <dbReference type="EC" id="5.3.1.16"/>
    </reaction>
</comment>
<evidence type="ECO:0000256" key="5">
    <source>
        <dbReference type="ARBA" id="ARBA00022490"/>
    </source>
</evidence>
<dbReference type="GO" id="GO:0005737">
    <property type="term" value="C:cytoplasm"/>
    <property type="evidence" value="ECO:0007669"/>
    <property type="project" value="UniProtKB-SubCell"/>
</dbReference>
<reference evidence="13" key="2">
    <citation type="submission" date="2023-08" db="EMBL/GenBank/DDBJ databases">
        <title>Identification and characterization of horizontal gene transfer across gut microbiota members of farm animals based on homology search.</title>
        <authorList>
            <person name="Schwarzerova J."/>
            <person name="Nykrynova M."/>
            <person name="Jureckova K."/>
            <person name="Cejkova D."/>
            <person name="Rychlik I."/>
        </authorList>
    </citation>
    <scope>NUCLEOTIDE SEQUENCE</scope>
    <source>
        <strain evidence="13">ET15</strain>
        <strain evidence="12">ET37</strain>
    </source>
</reference>
<evidence type="ECO:0000256" key="9">
    <source>
        <dbReference type="HAMAP-Rule" id="MF_01014"/>
    </source>
</evidence>
<dbReference type="HAMAP" id="MF_01014">
    <property type="entry name" value="HisA"/>
    <property type="match status" value="1"/>
</dbReference>
<organism evidence="13 15">
    <name type="scientific">Leyella lascolaii</name>
    <dbReference type="NCBI Taxonomy" id="1776379"/>
    <lineage>
        <taxon>Bacteria</taxon>
        <taxon>Pseudomonadati</taxon>
        <taxon>Bacteroidota</taxon>
        <taxon>Bacteroidia</taxon>
        <taxon>Bacteroidales</taxon>
        <taxon>Prevotellaceae</taxon>
        <taxon>Leyella</taxon>
    </lineage>
</organism>
<comment type="caution">
    <text evidence="13">The sequence shown here is derived from an EMBL/GenBank/DDBJ whole genome shotgun (WGS) entry which is preliminary data.</text>
</comment>
<evidence type="ECO:0000256" key="7">
    <source>
        <dbReference type="ARBA" id="ARBA00023102"/>
    </source>
</evidence>
<dbReference type="EC" id="5.3.1.16" evidence="9 11"/>
<feature type="active site" description="Proton acceptor" evidence="9">
    <location>
        <position position="9"/>
    </location>
</feature>
<sequence length="239" mass="26693">MIRLIPAIDIIDGKCVRLTKGDYNEKTIYREDPVDAAKEFEQMGLTHLHLVDLDGAKSSHVTNIHVLREISAKTKLCIDFGGGIKSDDDIKAVFENGANMATIGSVAVKEPSLFYKWLQEYGAERIILGADIKNDNIAVNGWKEETNENIYSFLRQYINHGVRNILCTDITKDGTLSGPAYNLYEEILKRFPGINLIASGGVSSNEDIMQLDRLGVSAVVFGKAYYEHRININTLMEHV</sequence>
<evidence type="ECO:0000256" key="6">
    <source>
        <dbReference type="ARBA" id="ARBA00022605"/>
    </source>
</evidence>
<gene>
    <name evidence="9 13" type="primary">hisA</name>
    <name evidence="12" type="ORF">QVN81_08265</name>
    <name evidence="13" type="ORF">QVN84_07120</name>
</gene>
<evidence type="ECO:0000256" key="10">
    <source>
        <dbReference type="RuleBase" id="RU003657"/>
    </source>
</evidence>
<dbReference type="GO" id="GO:0000162">
    <property type="term" value="P:L-tryptophan biosynthetic process"/>
    <property type="evidence" value="ECO:0007669"/>
    <property type="project" value="TreeGrafter"/>
</dbReference>
<evidence type="ECO:0000256" key="3">
    <source>
        <dbReference type="ARBA" id="ARBA00005133"/>
    </source>
</evidence>
<dbReference type="AlphaFoldDB" id="A0AAW7JLY9"/>
<evidence type="ECO:0000313" key="12">
    <source>
        <dbReference type="EMBL" id="MDN0023008.1"/>
    </source>
</evidence>
<accession>A0AAW7JLY9</accession>
<dbReference type="Pfam" id="PF00977">
    <property type="entry name" value="His_biosynth"/>
    <property type="match status" value="1"/>
</dbReference>
<dbReference type="GO" id="GO:0000105">
    <property type="term" value="P:L-histidine biosynthetic process"/>
    <property type="evidence" value="ECO:0007669"/>
    <property type="project" value="UniProtKB-UniRule"/>
</dbReference>
<dbReference type="RefSeq" id="WP_289825531.1">
    <property type="nucleotide sequence ID" value="NZ_JAUEIE010000007.1"/>
</dbReference>
<dbReference type="InterPro" id="IPR006062">
    <property type="entry name" value="His_biosynth"/>
</dbReference>
<evidence type="ECO:0000313" key="14">
    <source>
        <dbReference type="Proteomes" id="UP001167831"/>
    </source>
</evidence>
<evidence type="ECO:0000256" key="2">
    <source>
        <dbReference type="ARBA" id="ARBA00004496"/>
    </source>
</evidence>
<evidence type="ECO:0000256" key="4">
    <source>
        <dbReference type="ARBA" id="ARBA00009667"/>
    </source>
</evidence>
<comment type="subcellular location">
    <subcellularLocation>
        <location evidence="2 9 11">Cytoplasm</location>
    </subcellularLocation>
</comment>
<reference evidence="13" key="1">
    <citation type="submission" date="2023-06" db="EMBL/GenBank/DDBJ databases">
        <authorList>
            <person name="Zeman M."/>
            <person name="Kubasova T."/>
            <person name="Jahodarova E."/>
            <person name="Nykrynova M."/>
            <person name="Rychlik I."/>
        </authorList>
    </citation>
    <scope>NUCLEOTIDE SEQUENCE</scope>
    <source>
        <strain evidence="13">ET15</strain>
        <strain evidence="12">ET37</strain>
    </source>
</reference>
<dbReference type="Proteomes" id="UP001168478">
    <property type="component" value="Unassembled WGS sequence"/>
</dbReference>
<dbReference type="PANTHER" id="PTHR43090">
    <property type="entry name" value="1-(5-PHOSPHORIBOSYL)-5-[(5-PHOSPHORIBOSYLAMINO)METHYLIDENEAMINO] IMIDAZOLE-4-CARBOXAMIDE ISOMERASE"/>
    <property type="match status" value="1"/>
</dbReference>
<evidence type="ECO:0000256" key="1">
    <source>
        <dbReference type="ARBA" id="ARBA00000901"/>
    </source>
</evidence>
<dbReference type="GO" id="GO:0003949">
    <property type="term" value="F:1-(5-phosphoribosyl)-5-[(5-phosphoribosylamino)methylideneamino]imidazole-4-carboxamide isomerase activity"/>
    <property type="evidence" value="ECO:0007669"/>
    <property type="project" value="UniProtKB-UniRule"/>
</dbReference>
<keyword evidence="8 9" id="KW-0413">Isomerase</keyword>
<evidence type="ECO:0000256" key="11">
    <source>
        <dbReference type="RuleBase" id="RU003658"/>
    </source>
</evidence>
<protein>
    <recommendedName>
        <fullName evidence="9 11">1-(5-phosphoribosyl)-5-[(5-phosphoribosylamino)methylideneamino] imidazole-4-carboxamide isomerase</fullName>
        <ecNumber evidence="9 11">5.3.1.16</ecNumber>
    </recommendedName>
    <alternativeName>
        <fullName evidence="9">Phosphoribosylformimino-5-aminoimidazole carboxamide ribotide isomerase</fullName>
    </alternativeName>
</protein>
<dbReference type="Proteomes" id="UP001167831">
    <property type="component" value="Unassembled WGS sequence"/>
</dbReference>
<proteinExistence type="inferred from homology"/>
<dbReference type="CDD" id="cd04732">
    <property type="entry name" value="HisA"/>
    <property type="match status" value="1"/>
</dbReference>
<dbReference type="EMBL" id="JAUEIF010000005">
    <property type="protein sequence ID" value="MDN0025288.1"/>
    <property type="molecule type" value="Genomic_DNA"/>
</dbReference>
<dbReference type="InterPro" id="IPR011060">
    <property type="entry name" value="RibuloseP-bd_barrel"/>
</dbReference>
<dbReference type="InterPro" id="IPR044524">
    <property type="entry name" value="Isoase_HisA-like"/>
</dbReference>
<evidence type="ECO:0000313" key="13">
    <source>
        <dbReference type="EMBL" id="MDN0025288.1"/>
    </source>
</evidence>
<dbReference type="NCBIfam" id="TIGR00007">
    <property type="entry name" value="1-(5-phosphoribosyl)-5-[(5-phosphoribosylamino)methylideneamino]imidazole-4-carboxamide isomerase"/>
    <property type="match status" value="1"/>
</dbReference>
<keyword evidence="6 9" id="KW-0028">Amino-acid biosynthesis</keyword>
<feature type="active site" description="Proton donor" evidence="9">
    <location>
        <position position="131"/>
    </location>
</feature>
<dbReference type="PANTHER" id="PTHR43090:SF2">
    <property type="entry name" value="1-(5-PHOSPHORIBOSYL)-5-[(5-PHOSPHORIBOSYLAMINO)METHYLIDENEAMINO] IMIDAZOLE-4-CARBOXAMIDE ISOMERASE"/>
    <property type="match status" value="1"/>
</dbReference>